<keyword evidence="2" id="KW-1185">Reference proteome</keyword>
<accession>A0A430HNN7</accession>
<proteinExistence type="predicted"/>
<dbReference type="EMBL" id="RXLQ01000004">
    <property type="protein sequence ID" value="RSZ59146.1"/>
    <property type="molecule type" value="Genomic_DNA"/>
</dbReference>
<dbReference type="RefSeq" id="WP_126073520.1">
    <property type="nucleotide sequence ID" value="NZ_CP051166.1"/>
</dbReference>
<reference evidence="1 2" key="1">
    <citation type="submission" date="2018-12" db="EMBL/GenBank/DDBJ databases">
        <authorList>
            <person name="Yang E."/>
        </authorList>
    </citation>
    <scope>NUCLEOTIDE SEQUENCE [LARGE SCALE GENOMIC DNA]</scope>
    <source>
        <strain evidence="1 2">SOD</strain>
    </source>
</reference>
<evidence type="ECO:0000313" key="2">
    <source>
        <dbReference type="Proteomes" id="UP000278085"/>
    </source>
</evidence>
<sequence>MDKNLPVNKVDGSAHLILWISIGLSTAHAWQPRFSRLFFCLQKSGLSDFSADSFFLETFTFCSAKKNFSGFRAFGVPASVFQRS</sequence>
<dbReference type="Proteomes" id="UP000278085">
    <property type="component" value="Unassembled WGS sequence"/>
</dbReference>
<organism evidence="1 2">
    <name type="scientific">Massilia atriviolacea</name>
    <dbReference type="NCBI Taxonomy" id="2495579"/>
    <lineage>
        <taxon>Bacteria</taxon>
        <taxon>Pseudomonadati</taxon>
        <taxon>Pseudomonadota</taxon>
        <taxon>Betaproteobacteria</taxon>
        <taxon>Burkholderiales</taxon>
        <taxon>Oxalobacteraceae</taxon>
        <taxon>Telluria group</taxon>
        <taxon>Massilia</taxon>
    </lineage>
</organism>
<dbReference type="AlphaFoldDB" id="A0A430HNN7"/>
<protein>
    <submittedName>
        <fullName evidence="1">Uncharacterized protein</fullName>
    </submittedName>
</protein>
<evidence type="ECO:0000313" key="1">
    <source>
        <dbReference type="EMBL" id="RSZ59146.1"/>
    </source>
</evidence>
<gene>
    <name evidence="1" type="ORF">EJB06_08095</name>
</gene>
<comment type="caution">
    <text evidence="1">The sequence shown here is derived from an EMBL/GenBank/DDBJ whole genome shotgun (WGS) entry which is preliminary data.</text>
</comment>
<name>A0A430HNN7_9BURK</name>